<dbReference type="OrthoDB" id="1746033at2759"/>
<gene>
    <name evidence="1" type="ORF">E6C27_scaffold403G00090</name>
</gene>
<dbReference type="EMBL" id="SSTE01019905">
    <property type="protein sequence ID" value="KAA0035738.1"/>
    <property type="molecule type" value="Genomic_DNA"/>
</dbReference>
<evidence type="ECO:0000313" key="1">
    <source>
        <dbReference type="EMBL" id="KAA0035738.1"/>
    </source>
</evidence>
<dbReference type="AlphaFoldDB" id="A0A5A7SYU5"/>
<organism evidence="1 2">
    <name type="scientific">Cucumis melo var. makuwa</name>
    <name type="common">Oriental melon</name>
    <dbReference type="NCBI Taxonomy" id="1194695"/>
    <lineage>
        <taxon>Eukaryota</taxon>
        <taxon>Viridiplantae</taxon>
        <taxon>Streptophyta</taxon>
        <taxon>Embryophyta</taxon>
        <taxon>Tracheophyta</taxon>
        <taxon>Spermatophyta</taxon>
        <taxon>Magnoliopsida</taxon>
        <taxon>eudicotyledons</taxon>
        <taxon>Gunneridae</taxon>
        <taxon>Pentapetalae</taxon>
        <taxon>rosids</taxon>
        <taxon>fabids</taxon>
        <taxon>Cucurbitales</taxon>
        <taxon>Cucurbitaceae</taxon>
        <taxon>Benincaseae</taxon>
        <taxon>Cucumis</taxon>
    </lineage>
</organism>
<dbReference type="Proteomes" id="UP000321393">
    <property type="component" value="Unassembled WGS sequence"/>
</dbReference>
<reference evidence="1 2" key="1">
    <citation type="submission" date="2019-08" db="EMBL/GenBank/DDBJ databases">
        <title>Draft genome sequences of two oriental melons (Cucumis melo L. var makuwa).</title>
        <authorList>
            <person name="Kwon S.-Y."/>
        </authorList>
    </citation>
    <scope>NUCLEOTIDE SEQUENCE [LARGE SCALE GENOMIC DNA]</scope>
    <source>
        <strain evidence="2">cv. SW 3</strain>
        <tissue evidence="1">Leaf</tissue>
    </source>
</reference>
<comment type="caution">
    <text evidence="1">The sequence shown here is derived from an EMBL/GenBank/DDBJ whole genome shotgun (WGS) entry which is preliminary data.</text>
</comment>
<evidence type="ECO:0000313" key="2">
    <source>
        <dbReference type="Proteomes" id="UP000321393"/>
    </source>
</evidence>
<accession>A0A5A7SYU5</accession>
<sequence length="190" mass="21912">MVLEGHHKFRYLTGEIARPRPRDPQECIWKGEDSLLQSQLISSKEPQIEKSLLYTTTARGSRVQIKAMDVTSYLNKLFPIYLDYPCGVQGHILEQRPIAHLMEVCSEVHLEEDRVSAMNIKTVFAIDSTAFSTKLSGSDNDKHNWKHTLVCEHCKKPWHTKVRCWKSHGRPPNSREDILQMTSPTLVKFL</sequence>
<proteinExistence type="predicted"/>
<name>A0A5A7SYU5_CUCMM</name>
<protein>
    <submittedName>
        <fullName evidence="1">Uncharacterized protein</fullName>
    </submittedName>
</protein>